<dbReference type="Proteomes" id="UP000195607">
    <property type="component" value="Chromosome I"/>
</dbReference>
<dbReference type="GO" id="GO:0016874">
    <property type="term" value="F:ligase activity"/>
    <property type="evidence" value="ECO:0007669"/>
    <property type="project" value="UniProtKB-KW"/>
</dbReference>
<keyword evidence="3 4" id="KW-0012">Acyltransferase</keyword>
<dbReference type="PROSITE" id="PS51733">
    <property type="entry name" value="BPL_LPL_CATALYTIC"/>
    <property type="match status" value="1"/>
</dbReference>
<evidence type="ECO:0000313" key="12">
    <source>
        <dbReference type="Proteomes" id="UP000195607"/>
    </source>
</evidence>
<dbReference type="InterPro" id="IPR045864">
    <property type="entry name" value="aa-tRNA-synth_II/BPL/LPL"/>
</dbReference>
<comment type="pathway">
    <text evidence="1 4">Protein modification; protein lipoylation via endogenous pathway; protein N(6)-(lipoyl)lysine from octanoyl-[acyl-carrier-protein]: step 1/2.</text>
</comment>
<dbReference type="STRING" id="1673428.CPM_1335"/>
<evidence type="ECO:0000256" key="3">
    <source>
        <dbReference type="ARBA" id="ARBA00023315"/>
    </source>
</evidence>
<evidence type="ECO:0000256" key="5">
    <source>
        <dbReference type="PIRSR" id="PIRSR016262-1"/>
    </source>
</evidence>
<dbReference type="GO" id="GO:0033819">
    <property type="term" value="F:lipoyl(octanoyl) transferase activity"/>
    <property type="evidence" value="ECO:0007669"/>
    <property type="project" value="UniProtKB-EC"/>
</dbReference>
<dbReference type="CDD" id="cd16444">
    <property type="entry name" value="LipB"/>
    <property type="match status" value="1"/>
</dbReference>
<dbReference type="PIRSF" id="PIRSF016262">
    <property type="entry name" value="LPLase"/>
    <property type="match status" value="1"/>
</dbReference>
<keyword evidence="11" id="KW-1185">Reference proteome</keyword>
<evidence type="ECO:0000313" key="9">
    <source>
        <dbReference type="EMBL" id="SIM70988.1"/>
    </source>
</evidence>
<dbReference type="PANTHER" id="PTHR10993">
    <property type="entry name" value="OCTANOYLTRANSFERASE"/>
    <property type="match status" value="1"/>
</dbReference>
<reference evidence="9 12" key="1">
    <citation type="submission" date="2016-04" db="EMBL/GenBank/DDBJ databases">
        <authorList>
            <person name="Evans L.H."/>
            <person name="Alamgir A."/>
            <person name="Owens N."/>
            <person name="Weber N.D."/>
            <person name="Virtaneva K."/>
            <person name="Barbian K."/>
            <person name="Babar A."/>
            <person name="Rosenke K."/>
        </authorList>
    </citation>
    <scope>NUCLEOTIDE SEQUENCE [LARGE SCALE GENOMIC DNA]</scope>
    <source>
        <strain evidence="9">S5</strain>
        <strain evidence="12">S5(T) (JCM 30642 \VKM B-2941)</strain>
    </source>
</reference>
<reference evidence="11" key="2">
    <citation type="submission" date="2016-06" db="EMBL/GenBank/DDBJ databases">
        <authorList>
            <person name="Toshchakov V.S."/>
        </authorList>
    </citation>
    <scope>NUCLEOTIDE SEQUENCE [LARGE SCALE GENOMIC DNA]</scope>
    <source>
        <strain>PM4 (JCM 30641</strain>
        <strain evidence="11">\VKM B-2940)</strain>
    </source>
</reference>
<dbReference type="UniPathway" id="UPA00538">
    <property type="reaction ID" value="UER00592"/>
</dbReference>
<keyword evidence="9" id="KW-0436">Ligase</keyword>
<feature type="binding site" evidence="6">
    <location>
        <begin position="154"/>
        <end position="156"/>
    </location>
    <ligand>
        <name>substrate</name>
    </ligand>
</feature>
<feature type="binding site" evidence="6">
    <location>
        <begin position="141"/>
        <end position="143"/>
    </location>
    <ligand>
        <name>substrate</name>
    </ligand>
</feature>
<feature type="domain" description="BPL/LPL catalytic" evidence="8">
    <location>
        <begin position="37"/>
        <end position="209"/>
    </location>
</feature>
<dbReference type="SUPFAM" id="SSF55681">
    <property type="entry name" value="Class II aaRS and biotin synthetases"/>
    <property type="match status" value="1"/>
</dbReference>
<evidence type="ECO:0000256" key="1">
    <source>
        <dbReference type="ARBA" id="ARBA00004821"/>
    </source>
</evidence>
<evidence type="ECO:0000256" key="6">
    <source>
        <dbReference type="PIRSR" id="PIRSR016262-2"/>
    </source>
</evidence>
<feature type="site" description="Lowers pKa of active site Cys" evidence="7">
    <location>
        <position position="138"/>
    </location>
</feature>
<dbReference type="EC" id="2.3.1.181" evidence="4"/>
<protein>
    <recommendedName>
        <fullName evidence="4">Octanoyltransferase</fullName>
        <ecNumber evidence="4">2.3.1.181</ecNumber>
    </recommendedName>
</protein>
<dbReference type="EMBL" id="LT719092">
    <property type="protein sequence ID" value="SJK85136.1"/>
    <property type="molecule type" value="Genomic_DNA"/>
</dbReference>
<name>A0A1N5VEH6_9ARCH</name>
<dbReference type="InterPro" id="IPR000544">
    <property type="entry name" value="Octanoyltransferase"/>
</dbReference>
<evidence type="ECO:0000313" key="11">
    <source>
        <dbReference type="Proteomes" id="UP000187822"/>
    </source>
</evidence>
<dbReference type="PROSITE" id="PS01313">
    <property type="entry name" value="LIPB"/>
    <property type="match status" value="1"/>
</dbReference>
<dbReference type="InterPro" id="IPR004143">
    <property type="entry name" value="BPL_LPL_catalytic"/>
</dbReference>
<feature type="active site" description="Acyl-thioester intermediate" evidence="5">
    <location>
        <position position="172"/>
    </location>
</feature>
<evidence type="ECO:0000256" key="4">
    <source>
        <dbReference type="PIRNR" id="PIRNR016262"/>
    </source>
</evidence>
<keyword evidence="2 4" id="KW-0808">Transferase</keyword>
<evidence type="ECO:0000256" key="2">
    <source>
        <dbReference type="ARBA" id="ARBA00022679"/>
    </source>
</evidence>
<dbReference type="InterPro" id="IPR020605">
    <property type="entry name" value="Octanoyltransferase_CS"/>
</dbReference>
<dbReference type="AlphaFoldDB" id="A0A1N5VEH6"/>
<gene>
    <name evidence="10" type="ORF">CPM_1335</name>
    <name evidence="9" type="ORF">CSP5_1336</name>
</gene>
<feature type="binding site" evidence="6">
    <location>
        <begin position="73"/>
        <end position="80"/>
    </location>
    <ligand>
        <name>substrate</name>
    </ligand>
</feature>
<dbReference type="EMBL" id="LT671858">
    <property type="protein sequence ID" value="SIM70988.1"/>
    <property type="molecule type" value="Genomic_DNA"/>
</dbReference>
<comment type="function">
    <text evidence="4">Catalyzes the transfer of endogenously produced octanoic acid from octanoyl-acyl-carrier-protein onto the lipoyl domains of lipoate-dependent enzymes. Lipoyl-ACP can also act as a substrate although octanoyl-ACP is likely to be the physiological substrate.</text>
</comment>
<dbReference type="Pfam" id="PF21948">
    <property type="entry name" value="LplA-B_cat"/>
    <property type="match status" value="1"/>
</dbReference>
<dbReference type="NCBIfam" id="TIGR00214">
    <property type="entry name" value="lipB"/>
    <property type="match status" value="1"/>
</dbReference>
<dbReference type="Proteomes" id="UP000187822">
    <property type="component" value="Chromosome I"/>
</dbReference>
<evidence type="ECO:0000259" key="8">
    <source>
        <dbReference type="PROSITE" id="PS51733"/>
    </source>
</evidence>
<sequence>MKSGKINRKVEFSIYQTFPYLEALALQRKINSEMINGSGRESIIICEHEPVYTCGIHQDGNTTNLEGVYFIERGGGITYHGPGQITAYFMINLNQRGINILDLINFVHEVEIQYLEQHGIVAHSRLKKETGVWVGNHKISSTGFALKGGFTLHGIGLNVNTDLQKFSLINPCGFDWSVMTSVSKLNGKTYHMEEEKGLFLKILKENLGI</sequence>
<dbReference type="Gene3D" id="3.30.930.10">
    <property type="entry name" value="Bira Bifunctional Protein, Domain 2"/>
    <property type="match status" value="1"/>
</dbReference>
<evidence type="ECO:0000256" key="7">
    <source>
        <dbReference type="PIRSR" id="PIRSR016262-3"/>
    </source>
</evidence>
<comment type="catalytic activity">
    <reaction evidence="4">
        <text>octanoyl-[ACP] + L-lysyl-[protein] = N(6)-octanoyl-L-lysyl-[protein] + holo-[ACP] + H(+)</text>
        <dbReference type="Rhea" id="RHEA:17665"/>
        <dbReference type="Rhea" id="RHEA-COMP:9636"/>
        <dbReference type="Rhea" id="RHEA-COMP:9685"/>
        <dbReference type="Rhea" id="RHEA-COMP:9752"/>
        <dbReference type="Rhea" id="RHEA-COMP:9928"/>
        <dbReference type="ChEBI" id="CHEBI:15378"/>
        <dbReference type="ChEBI" id="CHEBI:29969"/>
        <dbReference type="ChEBI" id="CHEBI:64479"/>
        <dbReference type="ChEBI" id="CHEBI:78463"/>
        <dbReference type="ChEBI" id="CHEBI:78809"/>
        <dbReference type="EC" id="2.3.1.181"/>
    </reaction>
</comment>
<comment type="similarity">
    <text evidence="4">Belongs to the LipB family.</text>
</comment>
<dbReference type="GO" id="GO:0009249">
    <property type="term" value="P:protein lipoylation"/>
    <property type="evidence" value="ECO:0007669"/>
    <property type="project" value="InterPro"/>
</dbReference>
<reference evidence="10" key="3">
    <citation type="submission" date="2016-06" db="EMBL/GenBank/DDBJ databases">
        <authorList>
            <person name="Olsen C.W."/>
            <person name="Carey S."/>
            <person name="Hinshaw L."/>
            <person name="Karasin A.I."/>
        </authorList>
    </citation>
    <scope>NUCLEOTIDE SEQUENCE [LARGE SCALE GENOMIC DNA]</scope>
    <source>
        <strain evidence="10">PM4</strain>
    </source>
</reference>
<dbReference type="KEGG" id="cdiv:CPM_1335"/>
<proteinExistence type="inferred from homology"/>
<organism evidence="9 12">
    <name type="scientific">Cuniculiplasma divulgatum</name>
    <dbReference type="NCBI Taxonomy" id="1673428"/>
    <lineage>
        <taxon>Archaea</taxon>
        <taxon>Methanobacteriati</taxon>
        <taxon>Thermoplasmatota</taxon>
        <taxon>Thermoplasmata</taxon>
        <taxon>Thermoplasmatales</taxon>
        <taxon>Cuniculiplasmataceae</taxon>
        <taxon>Cuniculiplasma</taxon>
    </lineage>
</organism>
<accession>A0A1N5VEH6</accession>
<dbReference type="PANTHER" id="PTHR10993:SF7">
    <property type="entry name" value="LIPOYLTRANSFERASE 2, MITOCHONDRIAL-RELATED"/>
    <property type="match status" value="1"/>
</dbReference>
<evidence type="ECO:0000313" key="10">
    <source>
        <dbReference type="EMBL" id="SJK85136.1"/>
    </source>
</evidence>